<feature type="domain" description="Protein kinase" evidence="3">
    <location>
        <begin position="1"/>
        <end position="172"/>
    </location>
</feature>
<dbReference type="Gene3D" id="1.10.510.10">
    <property type="entry name" value="Transferase(Phosphotransferase) domain 1"/>
    <property type="match status" value="1"/>
</dbReference>
<dbReference type="AlphaFoldDB" id="A0A5K1FBY9"/>
<dbReference type="PANTHER" id="PTHR27007">
    <property type="match status" value="1"/>
</dbReference>
<name>A0A5K1FBY9_9MAGN</name>
<evidence type="ECO:0000256" key="2">
    <source>
        <dbReference type="ARBA" id="ARBA00022840"/>
    </source>
</evidence>
<dbReference type="GO" id="GO:0051707">
    <property type="term" value="P:response to other organism"/>
    <property type="evidence" value="ECO:0007669"/>
    <property type="project" value="UniProtKB-ARBA"/>
</dbReference>
<dbReference type="EMBL" id="LR721785">
    <property type="protein sequence ID" value="VVW60827.1"/>
    <property type="molecule type" value="Genomic_DNA"/>
</dbReference>
<evidence type="ECO:0000256" key="1">
    <source>
        <dbReference type="ARBA" id="ARBA00022741"/>
    </source>
</evidence>
<dbReference type="PROSITE" id="PS00108">
    <property type="entry name" value="PROTEIN_KINASE_ST"/>
    <property type="match status" value="1"/>
</dbReference>
<accession>A0A5K1FBY9</accession>
<organism evidence="4">
    <name type="scientific">Nymphaea colorata</name>
    <name type="common">pocket water lily</name>
    <dbReference type="NCBI Taxonomy" id="210225"/>
    <lineage>
        <taxon>Eukaryota</taxon>
        <taxon>Viridiplantae</taxon>
        <taxon>Streptophyta</taxon>
        <taxon>Embryophyta</taxon>
        <taxon>Tracheophyta</taxon>
        <taxon>Spermatophyta</taxon>
        <taxon>Magnoliopsida</taxon>
        <taxon>Nymphaeales</taxon>
        <taxon>Nymphaeaceae</taxon>
        <taxon>Nymphaea</taxon>
    </lineage>
</organism>
<protein>
    <recommendedName>
        <fullName evidence="3">Protein kinase domain-containing protein</fullName>
    </recommendedName>
</protein>
<evidence type="ECO:0000259" key="3">
    <source>
        <dbReference type="PROSITE" id="PS50011"/>
    </source>
</evidence>
<dbReference type="GO" id="GO:0005524">
    <property type="term" value="F:ATP binding"/>
    <property type="evidence" value="ECO:0007669"/>
    <property type="project" value="UniProtKB-KW"/>
</dbReference>
<dbReference type="FunFam" id="1.10.510.10:FF:001731">
    <property type="match status" value="1"/>
</dbReference>
<dbReference type="SUPFAM" id="SSF56112">
    <property type="entry name" value="Protein kinase-like (PK-like)"/>
    <property type="match status" value="1"/>
</dbReference>
<evidence type="ECO:0000313" key="4">
    <source>
        <dbReference type="EMBL" id="VVW60827.1"/>
    </source>
</evidence>
<reference evidence="4" key="1">
    <citation type="submission" date="2019-09" db="EMBL/GenBank/DDBJ databases">
        <authorList>
            <person name="Zhang L."/>
        </authorList>
    </citation>
    <scope>NUCLEOTIDE SEQUENCE</scope>
</reference>
<gene>
    <name evidence="4" type="ORF">NYM_LOCUS24217</name>
</gene>
<dbReference type="SMART" id="SM00220">
    <property type="entry name" value="S_TKc"/>
    <property type="match status" value="1"/>
</dbReference>
<dbReference type="Pfam" id="PF07714">
    <property type="entry name" value="PK_Tyr_Ser-Thr"/>
    <property type="match status" value="1"/>
</dbReference>
<keyword evidence="2" id="KW-0067">ATP-binding</keyword>
<dbReference type="GO" id="GO:0004672">
    <property type="term" value="F:protein kinase activity"/>
    <property type="evidence" value="ECO:0007669"/>
    <property type="project" value="InterPro"/>
</dbReference>
<dbReference type="InterPro" id="IPR008271">
    <property type="entry name" value="Ser/Thr_kinase_AS"/>
</dbReference>
<proteinExistence type="predicted"/>
<dbReference type="InterPro" id="IPR000719">
    <property type="entry name" value="Prot_kinase_dom"/>
</dbReference>
<dbReference type="PROSITE" id="PS50011">
    <property type="entry name" value="PROTEIN_KINASE_DOM"/>
    <property type="match status" value="1"/>
</dbReference>
<keyword evidence="1" id="KW-0547">Nucleotide-binding</keyword>
<dbReference type="InterPro" id="IPR011009">
    <property type="entry name" value="Kinase-like_dom_sf"/>
</dbReference>
<dbReference type="Gramene" id="NC7G0296860.1">
    <property type="protein sequence ID" value="NC7G0296860.1:cds"/>
    <property type="gene ID" value="NC7G0296860"/>
</dbReference>
<sequence length="172" mass="19733">MEVAVKRVSHDSKQGMREFVAEVSILGRMRHRNLVQLQGWCRRGEELLLVYEFMLNGSPDSHLFEMKRSSLGWEERFRIVKGIASGLLYLHEEWEQVVMHRDVKASNVLLDGDLNGSLGDFGLARVYDHVTNTKTTHIVRSFGYMAPELSRTSKSTTSSDVYSYGVLWKEAH</sequence>
<dbReference type="InterPro" id="IPR001245">
    <property type="entry name" value="Ser-Thr/Tyr_kinase_cat_dom"/>
</dbReference>
<dbReference type="Gene3D" id="3.30.200.20">
    <property type="entry name" value="Phosphorylase Kinase, domain 1"/>
    <property type="match status" value="1"/>
</dbReference>
<dbReference type="InterPro" id="IPR050528">
    <property type="entry name" value="L-type_Lectin-RKs"/>
</dbReference>